<name>A0ABY1PJ18_9RHOB</name>
<reference evidence="1 2" key="1">
    <citation type="submission" date="2017-05" db="EMBL/GenBank/DDBJ databases">
        <authorList>
            <person name="Varghese N."/>
            <person name="Submissions S."/>
        </authorList>
    </citation>
    <scope>NUCLEOTIDE SEQUENCE [LARGE SCALE GENOMIC DNA]</scope>
    <source>
        <strain evidence="1 2">DSM 29734</strain>
    </source>
</reference>
<evidence type="ECO:0008006" key="3">
    <source>
        <dbReference type="Google" id="ProtNLM"/>
    </source>
</evidence>
<organism evidence="1 2">
    <name type="scientific">Shimia sagamensis</name>
    <dbReference type="NCBI Taxonomy" id="1566352"/>
    <lineage>
        <taxon>Bacteria</taxon>
        <taxon>Pseudomonadati</taxon>
        <taxon>Pseudomonadota</taxon>
        <taxon>Alphaproteobacteria</taxon>
        <taxon>Rhodobacterales</taxon>
        <taxon>Roseobacteraceae</taxon>
    </lineage>
</organism>
<accession>A0ABY1PJ18</accession>
<comment type="caution">
    <text evidence="1">The sequence shown here is derived from an EMBL/GenBank/DDBJ whole genome shotgun (WGS) entry which is preliminary data.</text>
</comment>
<gene>
    <name evidence="1" type="ORF">SAMN06265373_109144</name>
</gene>
<dbReference type="EMBL" id="FXTY01000009">
    <property type="protein sequence ID" value="SMP33842.1"/>
    <property type="molecule type" value="Genomic_DNA"/>
</dbReference>
<keyword evidence="2" id="KW-1185">Reference proteome</keyword>
<proteinExistence type="predicted"/>
<dbReference type="Proteomes" id="UP001157961">
    <property type="component" value="Unassembled WGS sequence"/>
</dbReference>
<protein>
    <recommendedName>
        <fullName evidence="3">Lipoprotein</fullName>
    </recommendedName>
</protein>
<sequence length="48" mass="5189">MSKSIKTFLAIGLVAIVAACGQDEPLEEYVVVDPEPISSEPTYTGKYK</sequence>
<evidence type="ECO:0000313" key="1">
    <source>
        <dbReference type="EMBL" id="SMP33842.1"/>
    </source>
</evidence>
<evidence type="ECO:0000313" key="2">
    <source>
        <dbReference type="Proteomes" id="UP001157961"/>
    </source>
</evidence>
<dbReference type="RefSeq" id="WP_283427643.1">
    <property type="nucleotide sequence ID" value="NZ_FXTY01000009.1"/>
</dbReference>
<dbReference type="PROSITE" id="PS51257">
    <property type="entry name" value="PROKAR_LIPOPROTEIN"/>
    <property type="match status" value="1"/>
</dbReference>